<feature type="transmembrane region" description="Helical" evidence="1">
    <location>
        <begin position="70"/>
        <end position="90"/>
    </location>
</feature>
<keyword evidence="1" id="KW-0812">Transmembrane</keyword>
<feature type="transmembrane region" description="Helical" evidence="1">
    <location>
        <begin position="129"/>
        <end position="149"/>
    </location>
</feature>
<comment type="caution">
    <text evidence="2">The sequence shown here is derived from an EMBL/GenBank/DDBJ whole genome shotgun (WGS) entry which is preliminary data.</text>
</comment>
<evidence type="ECO:0000256" key="1">
    <source>
        <dbReference type="SAM" id="Phobius"/>
    </source>
</evidence>
<accession>A0ABS8U5N9</accession>
<dbReference type="RefSeq" id="WP_232177663.1">
    <property type="nucleotide sequence ID" value="NZ_JAJPWV010000003.1"/>
</dbReference>
<evidence type="ECO:0000313" key="3">
    <source>
        <dbReference type="Proteomes" id="UP001199919"/>
    </source>
</evidence>
<feature type="transmembrane region" description="Helical" evidence="1">
    <location>
        <begin position="102"/>
        <end position="123"/>
    </location>
</feature>
<proteinExistence type="predicted"/>
<keyword evidence="1" id="KW-1133">Transmembrane helix</keyword>
<dbReference type="EMBL" id="JAJPWV010000003">
    <property type="protein sequence ID" value="MCD8741152.1"/>
    <property type="molecule type" value="Genomic_DNA"/>
</dbReference>
<keyword evidence="3" id="KW-1185">Reference proteome</keyword>
<sequence>MKTQQQLLKRIRICIIVIIVGLFISGATAFPLETEIGWLTKNMQLLPVSAQNWLNSIYLALHKTNIQYPYLAYGTDWLAFAHLVLAVLFIGPYRHPVKNLWVIQFGMIASVAIFPLAFIAGGVRGIPVFWQFIDCSFGIICMLPLFIVYRNIHELTALYAKQGIIVPAV</sequence>
<evidence type="ECO:0000313" key="2">
    <source>
        <dbReference type="EMBL" id="MCD8741152.1"/>
    </source>
</evidence>
<organism evidence="2 3">
    <name type="scientific">Mucilaginibacter roseus</name>
    <dbReference type="NCBI Taxonomy" id="1528868"/>
    <lineage>
        <taxon>Bacteria</taxon>
        <taxon>Pseudomonadati</taxon>
        <taxon>Bacteroidota</taxon>
        <taxon>Sphingobacteriia</taxon>
        <taxon>Sphingobacteriales</taxon>
        <taxon>Sphingobacteriaceae</taxon>
        <taxon>Mucilaginibacter</taxon>
    </lineage>
</organism>
<dbReference type="Proteomes" id="UP001199919">
    <property type="component" value="Unassembled WGS sequence"/>
</dbReference>
<protein>
    <submittedName>
        <fullName evidence="2">Uncharacterized protein</fullName>
    </submittedName>
</protein>
<keyword evidence="1" id="KW-0472">Membrane</keyword>
<name>A0ABS8U5N9_9SPHI</name>
<feature type="transmembrane region" description="Helical" evidence="1">
    <location>
        <begin position="12"/>
        <end position="32"/>
    </location>
</feature>
<reference evidence="2 3" key="1">
    <citation type="submission" date="2021-12" db="EMBL/GenBank/DDBJ databases">
        <title>Mucilaginibacter roseus genome.</title>
        <authorList>
            <person name="Ferreira J.R."/>
            <person name="Newman J.D."/>
        </authorList>
    </citation>
    <scope>NUCLEOTIDE SEQUENCE [LARGE SCALE GENOMIC DNA]</scope>
    <source>
        <strain evidence="2 3">LMG 28454</strain>
    </source>
</reference>
<gene>
    <name evidence="2" type="ORF">LT679_11110</name>
</gene>